<keyword evidence="4" id="KW-0234">DNA repair</keyword>
<dbReference type="InterPro" id="IPR003265">
    <property type="entry name" value="HhH-GPD_domain"/>
</dbReference>
<dbReference type="SMART" id="SM00478">
    <property type="entry name" value="ENDO3c"/>
    <property type="match status" value="1"/>
</dbReference>
<protein>
    <recommendedName>
        <fullName evidence="2">DNA-3-methyladenine glycosylase II</fullName>
        <ecNumber evidence="2">3.2.2.21</ecNumber>
    </recommendedName>
</protein>
<feature type="domain" description="HhH-GPD" evidence="5">
    <location>
        <begin position="148"/>
        <end position="303"/>
    </location>
</feature>
<dbReference type="InterPro" id="IPR011257">
    <property type="entry name" value="DNA_glycosylase"/>
</dbReference>
<comment type="catalytic activity">
    <reaction evidence="1">
        <text>Hydrolysis of alkylated DNA, releasing 3-methyladenine, 3-methylguanine, 7-methylguanine and 7-methyladenine.</text>
        <dbReference type="EC" id="3.2.2.21"/>
    </reaction>
</comment>
<evidence type="ECO:0000256" key="3">
    <source>
        <dbReference type="ARBA" id="ARBA00022763"/>
    </source>
</evidence>
<name>A0ABW8ALJ5_9ACTN</name>
<proteinExistence type="predicted"/>
<dbReference type="Pfam" id="PF00730">
    <property type="entry name" value="HhH-GPD"/>
    <property type="match status" value="1"/>
</dbReference>
<evidence type="ECO:0000313" key="6">
    <source>
        <dbReference type="EMBL" id="MFI7587249.1"/>
    </source>
</evidence>
<sequence>MSTATVTTRDRVRAVHEARLRIAARQPFEFRHALEFVAGFPATRGEQVVADGALVKAWRLYGHTVATRIGAGPGGLVVDVASPDPVDAVLREAVTDRLSFFLSLDDDLSPLLAGAGQDPAFAAVEAELRGYHQVKFPTPVEHVVWAILAQRTPMAVARDAKARLMAALNPPVQAFGYELQPFPSLNELNRLSEEQLAEHVRNTRKASYLHRTLQQLAEVDESFLRHAPYEEVEQFLLSLPGIGPWSATFVLIRGLGRMERGSDDAEMLRAASRVYGHAVDAAELARLAEPYGDARGYWAHYLRVGG</sequence>
<dbReference type="EMBL" id="JBITLV010000002">
    <property type="protein sequence ID" value="MFI7587249.1"/>
    <property type="molecule type" value="Genomic_DNA"/>
</dbReference>
<gene>
    <name evidence="6" type="ORF">ACIB24_09265</name>
</gene>
<comment type="caution">
    <text evidence="6">The sequence shown here is derived from an EMBL/GenBank/DDBJ whole genome shotgun (WGS) entry which is preliminary data.</text>
</comment>
<dbReference type="Proteomes" id="UP001612915">
    <property type="component" value="Unassembled WGS sequence"/>
</dbReference>
<evidence type="ECO:0000256" key="4">
    <source>
        <dbReference type="ARBA" id="ARBA00023204"/>
    </source>
</evidence>
<dbReference type="EC" id="3.2.2.21" evidence="2"/>
<dbReference type="PANTHER" id="PTHR43003">
    <property type="entry name" value="DNA-3-METHYLADENINE GLYCOSYLASE"/>
    <property type="match status" value="1"/>
</dbReference>
<dbReference type="RefSeq" id="WP_398278494.1">
    <property type="nucleotide sequence ID" value="NZ_JBITLV010000002.1"/>
</dbReference>
<dbReference type="SUPFAM" id="SSF48150">
    <property type="entry name" value="DNA-glycosylase"/>
    <property type="match status" value="1"/>
</dbReference>
<organism evidence="6 7">
    <name type="scientific">Spongisporangium articulatum</name>
    <dbReference type="NCBI Taxonomy" id="3362603"/>
    <lineage>
        <taxon>Bacteria</taxon>
        <taxon>Bacillati</taxon>
        <taxon>Actinomycetota</taxon>
        <taxon>Actinomycetes</taxon>
        <taxon>Kineosporiales</taxon>
        <taxon>Kineosporiaceae</taxon>
        <taxon>Spongisporangium</taxon>
    </lineage>
</organism>
<evidence type="ECO:0000256" key="1">
    <source>
        <dbReference type="ARBA" id="ARBA00000086"/>
    </source>
</evidence>
<dbReference type="CDD" id="cd00056">
    <property type="entry name" value="ENDO3c"/>
    <property type="match status" value="1"/>
</dbReference>
<dbReference type="PANTHER" id="PTHR43003:SF5">
    <property type="entry name" value="DNA-3-METHYLADENINE GLYCOSYLASE"/>
    <property type="match status" value="1"/>
</dbReference>
<dbReference type="InterPro" id="IPR051912">
    <property type="entry name" value="Alkylbase_DNA_Glycosylase/TA"/>
</dbReference>
<evidence type="ECO:0000256" key="2">
    <source>
        <dbReference type="ARBA" id="ARBA00012000"/>
    </source>
</evidence>
<keyword evidence="3" id="KW-0227">DNA damage</keyword>
<evidence type="ECO:0000259" key="5">
    <source>
        <dbReference type="SMART" id="SM00478"/>
    </source>
</evidence>
<evidence type="ECO:0000313" key="7">
    <source>
        <dbReference type="Proteomes" id="UP001612915"/>
    </source>
</evidence>
<keyword evidence="7" id="KW-1185">Reference proteome</keyword>
<reference evidence="6 7" key="1">
    <citation type="submission" date="2024-10" db="EMBL/GenBank/DDBJ databases">
        <title>The Natural Products Discovery Center: Release of the First 8490 Sequenced Strains for Exploring Actinobacteria Biosynthetic Diversity.</title>
        <authorList>
            <person name="Kalkreuter E."/>
            <person name="Kautsar S.A."/>
            <person name="Yang D."/>
            <person name="Bader C.D."/>
            <person name="Teijaro C.N."/>
            <person name="Fluegel L."/>
            <person name="Davis C.M."/>
            <person name="Simpson J.R."/>
            <person name="Lauterbach L."/>
            <person name="Steele A.D."/>
            <person name="Gui C."/>
            <person name="Meng S."/>
            <person name="Li G."/>
            <person name="Viehrig K."/>
            <person name="Ye F."/>
            <person name="Su P."/>
            <person name="Kiefer A.F."/>
            <person name="Nichols A."/>
            <person name="Cepeda A.J."/>
            <person name="Yan W."/>
            <person name="Fan B."/>
            <person name="Jiang Y."/>
            <person name="Adhikari A."/>
            <person name="Zheng C.-J."/>
            <person name="Schuster L."/>
            <person name="Cowan T.M."/>
            <person name="Smanski M.J."/>
            <person name="Chevrette M.G."/>
            <person name="De Carvalho L.P.S."/>
            <person name="Shen B."/>
        </authorList>
    </citation>
    <scope>NUCLEOTIDE SEQUENCE [LARGE SCALE GENOMIC DNA]</scope>
    <source>
        <strain evidence="6 7">NPDC049639</strain>
    </source>
</reference>
<dbReference type="Gene3D" id="1.10.340.30">
    <property type="entry name" value="Hypothetical protein, domain 2"/>
    <property type="match status" value="1"/>
</dbReference>
<accession>A0ABW8ALJ5</accession>